<evidence type="ECO:0000256" key="1">
    <source>
        <dbReference type="ARBA" id="ARBA00022801"/>
    </source>
</evidence>
<dbReference type="InParanoid" id="A0A1I5XZW3"/>
<dbReference type="InterPro" id="IPR036890">
    <property type="entry name" value="HATPase_C_sf"/>
</dbReference>
<dbReference type="Pfam" id="PF08448">
    <property type="entry name" value="PAS_4"/>
    <property type="match status" value="1"/>
</dbReference>
<dbReference type="Pfam" id="PF13581">
    <property type="entry name" value="HATPase_c_2"/>
    <property type="match status" value="1"/>
</dbReference>
<dbReference type="eggNOG" id="COG2208">
    <property type="taxonomic scope" value="Bacteria"/>
</dbReference>
<dbReference type="SUPFAM" id="SSF55785">
    <property type="entry name" value="PYP-like sensor domain (PAS domain)"/>
    <property type="match status" value="1"/>
</dbReference>
<dbReference type="InterPro" id="IPR001932">
    <property type="entry name" value="PPM-type_phosphatase-like_dom"/>
</dbReference>
<dbReference type="NCBIfam" id="TIGR00229">
    <property type="entry name" value="sensory_box"/>
    <property type="match status" value="1"/>
</dbReference>
<feature type="domain" description="PAC" evidence="2">
    <location>
        <begin position="91"/>
        <end position="146"/>
    </location>
</feature>
<dbReference type="Gene3D" id="3.60.40.10">
    <property type="entry name" value="PPM-type phosphatase domain"/>
    <property type="match status" value="1"/>
</dbReference>
<dbReference type="Gene3D" id="3.30.450.20">
    <property type="entry name" value="PAS domain"/>
    <property type="match status" value="1"/>
</dbReference>
<evidence type="ECO:0000259" key="2">
    <source>
        <dbReference type="PROSITE" id="PS50113"/>
    </source>
</evidence>
<dbReference type="InterPro" id="IPR002645">
    <property type="entry name" value="STAS_dom"/>
</dbReference>
<dbReference type="EMBL" id="FOVH01000029">
    <property type="protein sequence ID" value="SFQ37479.1"/>
    <property type="molecule type" value="Genomic_DNA"/>
</dbReference>
<name>A0A1I5XZW3_9ACTN</name>
<dbReference type="PROSITE" id="PS50801">
    <property type="entry name" value="STAS"/>
    <property type="match status" value="1"/>
</dbReference>
<evidence type="ECO:0000259" key="3">
    <source>
        <dbReference type="PROSITE" id="PS50801"/>
    </source>
</evidence>
<dbReference type="FunCoup" id="A0A1I5XZW3">
    <property type="interactions" value="1"/>
</dbReference>
<dbReference type="Gene3D" id="3.30.565.10">
    <property type="entry name" value="Histidine kinase-like ATPase, C-terminal domain"/>
    <property type="match status" value="1"/>
</dbReference>
<dbReference type="eggNOG" id="COG2172">
    <property type="taxonomic scope" value="Bacteria"/>
</dbReference>
<feature type="domain" description="STAS" evidence="3">
    <location>
        <begin position="560"/>
        <end position="648"/>
    </location>
</feature>
<dbReference type="InterPro" id="IPR052016">
    <property type="entry name" value="Bact_Sigma-Reg"/>
</dbReference>
<dbReference type="CDD" id="cd07043">
    <property type="entry name" value="STAS_anti-anti-sigma_factors"/>
    <property type="match status" value="1"/>
</dbReference>
<dbReference type="AlphaFoldDB" id="A0A1I5XZW3"/>
<dbReference type="eggNOG" id="COG1366">
    <property type="taxonomic scope" value="Bacteria"/>
</dbReference>
<dbReference type="InterPro" id="IPR003594">
    <property type="entry name" value="HATPase_dom"/>
</dbReference>
<gene>
    <name evidence="4" type="ORF">SAMN04489713_1298</name>
</gene>
<dbReference type="PANTHER" id="PTHR43156">
    <property type="entry name" value="STAGE II SPORULATION PROTEIN E-RELATED"/>
    <property type="match status" value="1"/>
</dbReference>
<dbReference type="Pfam" id="PF01740">
    <property type="entry name" value="STAS"/>
    <property type="match status" value="1"/>
</dbReference>
<dbReference type="InterPro" id="IPR036457">
    <property type="entry name" value="PPM-type-like_dom_sf"/>
</dbReference>
<dbReference type="InterPro" id="IPR013656">
    <property type="entry name" value="PAS_4"/>
</dbReference>
<dbReference type="SMART" id="SM00331">
    <property type="entry name" value="PP2C_SIG"/>
    <property type="match status" value="1"/>
</dbReference>
<dbReference type="Pfam" id="PF07228">
    <property type="entry name" value="SpoIIE"/>
    <property type="match status" value="1"/>
</dbReference>
<dbReference type="GO" id="GO:0016791">
    <property type="term" value="F:phosphatase activity"/>
    <property type="evidence" value="ECO:0007669"/>
    <property type="project" value="TreeGrafter"/>
</dbReference>
<reference evidence="4 5" key="1">
    <citation type="submission" date="2016-10" db="EMBL/GenBank/DDBJ databases">
        <authorList>
            <person name="de Groot N.N."/>
        </authorList>
    </citation>
    <scope>NUCLEOTIDE SEQUENCE [LARGE SCALE GENOMIC DNA]</scope>
    <source>
        <strain evidence="4 5">DSM 43067</strain>
    </source>
</reference>
<keyword evidence="1" id="KW-0378">Hydrolase</keyword>
<dbReference type="SUPFAM" id="SSF52091">
    <property type="entry name" value="SpoIIaa-like"/>
    <property type="match status" value="1"/>
</dbReference>
<dbReference type="InterPro" id="IPR035965">
    <property type="entry name" value="PAS-like_dom_sf"/>
</dbReference>
<evidence type="ECO:0000313" key="4">
    <source>
        <dbReference type="EMBL" id="SFQ37479.1"/>
    </source>
</evidence>
<dbReference type="Gene3D" id="3.30.750.24">
    <property type="entry name" value="STAS domain"/>
    <property type="match status" value="1"/>
</dbReference>
<dbReference type="InterPro" id="IPR036513">
    <property type="entry name" value="STAS_dom_sf"/>
</dbReference>
<accession>A0A1I5XZW3</accession>
<dbReference type="RefSeq" id="WP_021594432.1">
    <property type="nucleotide sequence ID" value="NZ_FOVH01000029.1"/>
</dbReference>
<dbReference type="CDD" id="cd16936">
    <property type="entry name" value="HATPase_RsbW-like"/>
    <property type="match status" value="1"/>
</dbReference>
<dbReference type="InterPro" id="IPR000014">
    <property type="entry name" value="PAS"/>
</dbReference>
<dbReference type="STRING" id="1993.SAMN04489713_1298"/>
<dbReference type="InterPro" id="IPR000700">
    <property type="entry name" value="PAS-assoc_C"/>
</dbReference>
<dbReference type="SUPFAM" id="SSF55874">
    <property type="entry name" value="ATPase domain of HSP90 chaperone/DNA topoisomerase II/histidine kinase"/>
    <property type="match status" value="1"/>
</dbReference>
<dbReference type="PROSITE" id="PS50113">
    <property type="entry name" value="PAC"/>
    <property type="match status" value="1"/>
</dbReference>
<dbReference type="Proteomes" id="UP000183413">
    <property type="component" value="Unassembled WGS sequence"/>
</dbReference>
<dbReference type="PANTHER" id="PTHR43156:SF2">
    <property type="entry name" value="STAGE II SPORULATION PROTEIN E"/>
    <property type="match status" value="1"/>
</dbReference>
<sequence length="648" mass="68336">MHDPDDEEAFARRTGDARTVREVFETAPVPLVGLGTPDHTVVAANAAYRRFVGRQDVLGRRMRDVLPEIVGQQLLGAFDRPLATGEAEPISEWRVQLGRGEDGERGEIYIDGVILPRRAPDGSVIGLVAHVQDVTERVLERRSGRRQAGRHDPADVFRRHLLPAGLPILPGLQIGGVHLPAGSGDAASGDWFDAVPLPDGRTALVAGDVAGHGAAAAAAMGRLRTVLEDRLDNSGDIEEALAAADRLAVRSDAARAASVCVAAVDPADGRLTYSTAGHPPPLLIPSGGQARYLPSTGGGPLGTGSRFPLAEARLGLGDHLLLYTNGIIDRPGVGPAGGTVEFARTATDVAAGRAMREEWLAPVDRLTTQTLELLVRVSGHSDDIALLAAQRTLPPSPLLLEMPAGTEAVPAVRKALDDWLHDLGTRAEDVILLRHAVGELVGNVVEHAYASPPGTVRVRAECTGRGSVEVEVADDGRWREHVTDLEVERGRGLAMATDFVGHLRIETEPSGTTATVLHRLTRPVRLLSAGEITPPAARPPDVPELLLIFEQPSEGAAPRIRVDGPVDAATAGQLREELQMRTRGGTAALTVDLTGVTHLGSAGVAVLHEARAHTDALGRPLLLYAPAGSPAQHVMSQVALPHTTTDPG</sequence>
<proteinExistence type="predicted"/>
<protein>
    <submittedName>
        <fullName evidence="4">PAS domain S-box-containing protein</fullName>
    </submittedName>
</protein>
<keyword evidence="5" id="KW-1185">Reference proteome</keyword>
<evidence type="ECO:0000313" key="5">
    <source>
        <dbReference type="Proteomes" id="UP000183413"/>
    </source>
</evidence>
<organism evidence="4 5">
    <name type="scientific">Actinomadura madurae</name>
    <dbReference type="NCBI Taxonomy" id="1993"/>
    <lineage>
        <taxon>Bacteria</taxon>
        <taxon>Bacillati</taxon>
        <taxon>Actinomycetota</taxon>
        <taxon>Actinomycetes</taxon>
        <taxon>Streptosporangiales</taxon>
        <taxon>Thermomonosporaceae</taxon>
        <taxon>Actinomadura</taxon>
    </lineage>
</organism>